<keyword evidence="4" id="KW-0378">Hydrolase</keyword>
<evidence type="ECO:0000259" key="12">
    <source>
        <dbReference type="PROSITE" id="PS50525"/>
    </source>
</evidence>
<evidence type="ECO:0000256" key="3">
    <source>
        <dbReference type="ARBA" id="ARBA00022679"/>
    </source>
</evidence>
<name>A0A5P8HZY8_9VIRU</name>
<feature type="compositionally biased region" description="Acidic residues" evidence="11">
    <location>
        <begin position="2259"/>
        <end position="2272"/>
    </location>
</feature>
<evidence type="ECO:0000256" key="11">
    <source>
        <dbReference type="SAM" id="MobiDB-lite"/>
    </source>
</evidence>
<dbReference type="Pfam" id="PF21561">
    <property type="entry name" value="L_thumb_ring_vir"/>
    <property type="match status" value="1"/>
</dbReference>
<evidence type="ECO:0000256" key="7">
    <source>
        <dbReference type="ARBA" id="ARBA00030436"/>
    </source>
</evidence>
<evidence type="ECO:0000256" key="10">
    <source>
        <dbReference type="SAM" id="Coils"/>
    </source>
</evidence>
<dbReference type="GO" id="GO:0003968">
    <property type="term" value="F:RNA-directed RNA polymerase activity"/>
    <property type="evidence" value="ECO:0007669"/>
    <property type="project" value="UniProtKB-KW"/>
</dbReference>
<dbReference type="GO" id="GO:0006351">
    <property type="term" value="P:DNA-templated transcription"/>
    <property type="evidence" value="ECO:0007669"/>
    <property type="project" value="InterPro"/>
</dbReference>
<dbReference type="InterPro" id="IPR007099">
    <property type="entry name" value="RNA-dir_pol_NSvirus"/>
</dbReference>
<dbReference type="Gene3D" id="3.40.91.60">
    <property type="match status" value="1"/>
</dbReference>
<evidence type="ECO:0000256" key="6">
    <source>
        <dbReference type="ARBA" id="ARBA00030285"/>
    </source>
</evidence>
<keyword evidence="10" id="KW-0175">Coiled coil</keyword>
<dbReference type="InterPro" id="IPR007322">
    <property type="entry name" value="RNA_pol_bunyavir"/>
</dbReference>
<feature type="coiled-coil region" evidence="10">
    <location>
        <begin position="379"/>
        <end position="406"/>
    </location>
</feature>
<protein>
    <recommendedName>
        <fullName evidence="2">RNA-directed RNA polymerase L</fullName>
        <ecNumber evidence="1">2.7.7.48</ecNumber>
    </recommendedName>
    <alternativeName>
        <fullName evidence="6">Large structural protein</fullName>
    </alternativeName>
    <alternativeName>
        <fullName evidence="8">Replicase</fullName>
    </alternativeName>
    <alternativeName>
        <fullName evidence="7">Transcriptase</fullName>
    </alternativeName>
</protein>
<evidence type="ECO:0000256" key="5">
    <source>
        <dbReference type="ARBA" id="ARBA00022842"/>
    </source>
</evidence>
<evidence type="ECO:0000256" key="1">
    <source>
        <dbReference type="ARBA" id="ARBA00012494"/>
    </source>
</evidence>
<comment type="similarity">
    <text evidence="9">Belongs to the Bunyavirales RNA polymerase family.</text>
</comment>
<dbReference type="PROSITE" id="PS50525">
    <property type="entry name" value="RDRP_SSRNA_NEG_SEG"/>
    <property type="match status" value="1"/>
</dbReference>
<keyword evidence="13" id="KW-0548">Nucleotidyltransferase</keyword>
<dbReference type="EC" id="2.7.7.48" evidence="1"/>
<organism evidence="13">
    <name type="scientific">Buffalo Bayou virus</name>
    <dbReference type="NCBI Taxonomy" id="2651592"/>
    <lineage>
        <taxon>Viruses</taxon>
        <taxon>Riboviria</taxon>
        <taxon>Orthornavirae</taxon>
        <taxon>Negarnaviricota</taxon>
        <taxon>Polyploviricotina</taxon>
        <taxon>Bunyaviricetes</taxon>
        <taxon>Elliovirales</taxon>
        <taxon>Hantaviridae</taxon>
        <taxon>Mammantavirinae</taxon>
        <taxon>Orthohantavirus</taxon>
    </lineage>
</organism>
<dbReference type="Pfam" id="PF04196">
    <property type="entry name" value="Bunya_RdRp"/>
    <property type="match status" value="1"/>
</dbReference>
<feature type="region of interest" description="Disordered" evidence="11">
    <location>
        <begin position="2253"/>
        <end position="2272"/>
    </location>
</feature>
<feature type="domain" description="RdRp catalytic" evidence="12">
    <location>
        <begin position="1037"/>
        <end position="1224"/>
    </location>
</feature>
<sequence>MEIEEHLLPENVNRIYNEAMKLEDGGTAADYVDVLYKIRHDIWGYIVSSNLHIPIRDDIPIDVILAELGFSADYIKDNKLDSIRQTPDNFFIVDTQSGSELHVIDYKVQVQYASSKETYESYKKIFSKLITNTVKVHVHVIHLHPNDLVYRIIGDPIEFRLRDRYHLNEITNVTNKISDIRKKFSNDESFISRLTGDIVEKEMPWVLTDIEKEYNELRQDEDFSNFVNSMPTATFQKLERHLLHQRENNTAWNEHLEKDAEEYDDIIENIADNIKESDGEEFYTPSGDIINQSWANKEFEMVSKYDLHEDMSKQKPSAHFTWNPDTEKVKELFPTNENTKKIQILALLLKSLTGGRPIVKFLNLIGKSASFGDNFHECLKAYEEHMLEQENKRIEITEELKKYKTDKVLNKKDKTKKLYDKCQIGDAIVGRRQEFYFSKGMPEKVFREAKTYYFNKCKIRMRKRATRVTNVSDKLEENIEMLHPFCPSVIAACEELYTNTRDGLSGPHDMNLERYFCNIVERQIKESGNDTVLDHYKSVTKSNFFKCCIDISNLLKAAVVSSKFVNRDTFRIMACGSKSTYLLLLPSDCIQKKDGQVLYSIITIHEGASLDFGCNEYTFSLDKSLGLNITITKPLRLDKVRLKRLINLPQQFLMTCFSFLNERKVPINELNDIMTFSFYLSTSCTKSMLSLAEPSRYILMNSLSLLSDVKSFIEEKFEPRTKTFFSVYFFNKVVTASLKVNTYKNNFVPKRTVIIDDQVESKGIEDKATFPSIWFDRYLTIKEFINEIYTPSYTNAKNLHVKSHNIISLLKVPIEIEDSFAKDWRPWNYPDSQTVDINLFISSIAKFYNGKRVQFKRIRANIEQKSNFKKKIFSIDTMTSSKSCLQVGNTRAIKNKYFIEKEISNKAHLTERDLPDQIKDYTKYVTNKVFDDLYLKIKEEGFEKYDKPFVELGFESMNLDEQIYVTMFEKGQRTAVDREIYQTTLRNKMALYVIERIYKGQSNEEDTEQISKPGDSKMKEIQRVRIQTLKDMTKNANNESMKDNMNIILELNADMSKWSAKDIFYKYFILIMMDPTLYTQEKIRILKFFSRYLRKELIVPDQAMIILKEQVCKIEGDLLRAYTKEFTSNTFKVGQNWLQGNFNYMSSFVHSICMMAYRDLNTLYWARKKTDCATHSMVHSDDNQTSIVMSTPIFDKMYLARKAMYMFTDIEKRFGFIVNTKKTYINEIIKEFVSIFNLNGEPFSVISRFLLPVIAETSYLGPYQDLASRLSSVQTALRHGCIPSIGFIAIQCAAWSSYETYSMMPGNRNDPCKALCIPDRRRIPLELGGYPNMNLGEFQLIGIECHDLRNLLDCFAVTTNGDIKRGALTSDALPTLTLDVEPWMSFYVKYIRHFTLDQDLTLDINIGESYDMRSRSILNPKLFQSVKLITKMESYNDFNAGWKIDNHENLLKYIKENIFLTIGKAESSEEYMNMIKYRYFSRRFKEGLSTTNQVHLFIEQVLASNTATIDLHSIYDTLIILTEQEITAFNKKAGFDEGTYTIEGALEVINIILTTHVRAPSFDHETINIVYRHKFLTDPAITSIISTNLIYKKEFKLKNDNCYVEKMPQFNIVRNIETTPANLIRYKETGKIPDFSKIDEAQYISDLAVLQEFEEAVDAAGKMEMLRKKYQVKGVSEVLVDIAVKTNYLQMLYSYLQQNNYKNKYSILPARSRDIQHFINIVLGSKITDGYHYRNRDSGYYISDAPKAKIQENKQSDYTNAKLYLRAVGAFCETFFTRTHQIAVFNEILECTSYKGRTGRELLELAMSRTDIRRYLHSIAFHMGYLKYDDISSLKIKYDKPKVRWGKAQFDRYTNIGPIDVSVSTNKATLFFLGCNKKLDEARLEISHGVDINATINLYCKVLLGAGFDISSLEIERMNDRDYYLASRIYYKGYKKTYSFIIANKSDLDSMDKDHIYRPLCPIYVSPRVYKIIPNDQVIALNKMNKDIMTFHVGENIKLHIPRVPGSFLKGVKKTKDTNLGFDLVNYMKSGFANNVQASLLNVPYIDIVNLFTCHGNDFIDAFEFDILNDDPVIGVEHIEIRNDLYPVVEMSTESNKGYKNAVQEAISTICKWQYQKLKINGRQLDPDMIKLEDSETGEDEIYDDMEYFFSILQIANALKIDTYFHPMVYVNGHDGVYHNTTLIPESVYDGGQFNLHVAIDYVSEEIRIDSGVLNNRFRKLQEEITEKLKSMLPKRRNRKYYKSLVVKNSQQTRKEFDKDDEEDDDFLDFEF</sequence>
<reference evidence="13" key="1">
    <citation type="submission" date="2018-10" db="EMBL/GenBank/DDBJ databases">
        <title>Characterization of three novel viruses in the families Nyamiviridae, Orthomyxoviridae and Peribunyaviridae isolate from birds during West Nile virus surveillance in Harris county, Texas.</title>
        <authorList>
            <person name="Tesh R.B."/>
            <person name="Guzman H."/>
            <person name="Nunes M.R.T."/>
            <person name="Contreras-Gutierrez M.A."/>
            <person name="Renya M."/>
            <person name="Popov V.L."/>
            <person name="Travassos A.P.A."/>
            <person name="Souza W.Marciel."/>
            <person name="da Silva S.Patroca."/>
            <person name="Widen S."/>
            <person name="Wood T."/>
            <person name="Vela J."/>
            <person name="Salvato V."/>
            <person name="Bueno R."/>
            <person name="Vasilakis N."/>
        </authorList>
    </citation>
    <scope>NUCLEOTIDE SEQUENCE</scope>
    <source>
        <strain evidence="13">Bbv-1</strain>
    </source>
</reference>
<keyword evidence="13" id="KW-0696">RNA-directed RNA polymerase</keyword>
<dbReference type="EMBL" id="MK037470">
    <property type="protein sequence ID" value="QFQ60707.1"/>
    <property type="molecule type" value="Viral_cRNA"/>
</dbReference>
<evidence type="ECO:0000256" key="8">
    <source>
        <dbReference type="ARBA" id="ARBA00031012"/>
    </source>
</evidence>
<proteinExistence type="inferred from homology"/>
<evidence type="ECO:0000256" key="2">
    <source>
        <dbReference type="ARBA" id="ARBA00018602"/>
    </source>
</evidence>
<dbReference type="InterPro" id="IPR048547">
    <property type="entry name" value="L_thumb_ring_bunyavir"/>
</dbReference>
<dbReference type="GO" id="GO:0039694">
    <property type="term" value="P:viral RNA genome replication"/>
    <property type="evidence" value="ECO:0007669"/>
    <property type="project" value="InterPro"/>
</dbReference>
<dbReference type="Pfam" id="PF15518">
    <property type="entry name" value="L_protein_N"/>
    <property type="match status" value="1"/>
</dbReference>
<accession>A0A5P8HZY8</accession>
<evidence type="ECO:0000256" key="4">
    <source>
        <dbReference type="ARBA" id="ARBA00022801"/>
    </source>
</evidence>
<dbReference type="GO" id="GO:0016787">
    <property type="term" value="F:hydrolase activity"/>
    <property type="evidence" value="ECO:0007669"/>
    <property type="project" value="UniProtKB-KW"/>
</dbReference>
<keyword evidence="3" id="KW-0808">Transferase</keyword>
<dbReference type="InterPro" id="IPR029124">
    <property type="entry name" value="L_protein_N"/>
</dbReference>
<keyword evidence="5" id="KW-0460">Magnesium</keyword>
<evidence type="ECO:0000313" key="13">
    <source>
        <dbReference type="EMBL" id="QFQ60707.1"/>
    </source>
</evidence>
<evidence type="ECO:0000256" key="9">
    <source>
        <dbReference type="ARBA" id="ARBA00034123"/>
    </source>
</evidence>